<accession>A0ABS5F0B3</accession>
<dbReference type="PROSITE" id="PS51365">
    <property type="entry name" value="RENAL_DIPEPTIDASE_2"/>
    <property type="match status" value="1"/>
</dbReference>
<dbReference type="Proteomes" id="UP001196870">
    <property type="component" value="Unassembled WGS sequence"/>
</dbReference>
<reference evidence="2" key="1">
    <citation type="journal article" date="2021" name="Syst. Appl. Microbiol.">
        <title>Roseomonas hellenica sp. nov., isolated from roots of wild-growing Alkanna tinctoria.</title>
        <authorList>
            <person name="Rat A."/>
            <person name="Naranjo H.D."/>
            <person name="Lebbe L."/>
            <person name="Cnockaert M."/>
            <person name="Krigas N."/>
            <person name="Grigoriadou K."/>
            <person name="Maloupa E."/>
            <person name="Willems A."/>
        </authorList>
    </citation>
    <scope>NUCLEOTIDE SEQUENCE [LARGE SCALE GENOMIC DNA]</scope>
    <source>
        <strain evidence="2">LMG 31523</strain>
    </source>
</reference>
<evidence type="ECO:0000313" key="2">
    <source>
        <dbReference type="Proteomes" id="UP001196870"/>
    </source>
</evidence>
<dbReference type="RefSeq" id="WP_211853649.1">
    <property type="nucleotide sequence ID" value="NZ_JAAGBB010000019.1"/>
</dbReference>
<proteinExistence type="predicted"/>
<sequence length="470" mass="49433">MRLSFDRLASLPAEWAPGMPVEIEGWLYRFGPEAADDYLALVDAPPCCLGCLPREAERRIEVFAAGAIAAGPGRVRLAGTLHELTDDPAGWRFQLREARAVGAPGAPRGVFAGRRALMAAPLLCMALGTTGGCAQTTPAATDAAARDALAGIPTVDIHSHAGRVIGIQRVAERAAFTPVAGPMREGGMAVLCLATVPDAPTHQVTSDGRIRPFGDPAPGELYAYGQTSFQRIHDLAREQGLRIIADAAALAAARGDRPSIIVSAEGADFLEGQIARVAEAHARWTLRHLQLTHYRVNELGDIQTEPPVHGGLTAFGAEVIRQCNRLGIVVDVAHGTYDLVRQAAAVTTKPLVLSHTSLTNAPGPRSRQISRDHARIIAGTGGVIGIWPPTTIFADMTAFAGGIARMVDAAGIDHVALGSDMGGLVGGSAFGSYRALPTLSAALLARGFQATEVRKLLAENYLRVFTQSLA</sequence>
<dbReference type="SUPFAM" id="SSF51556">
    <property type="entry name" value="Metallo-dependent hydrolases"/>
    <property type="match status" value="1"/>
</dbReference>
<dbReference type="Pfam" id="PF01244">
    <property type="entry name" value="Peptidase_M19"/>
    <property type="match status" value="1"/>
</dbReference>
<dbReference type="InterPro" id="IPR032466">
    <property type="entry name" value="Metal_Hydrolase"/>
</dbReference>
<organism evidence="1 2">
    <name type="scientific">Plastoroseomonas hellenica</name>
    <dbReference type="NCBI Taxonomy" id="2687306"/>
    <lineage>
        <taxon>Bacteria</taxon>
        <taxon>Pseudomonadati</taxon>
        <taxon>Pseudomonadota</taxon>
        <taxon>Alphaproteobacteria</taxon>
        <taxon>Acetobacterales</taxon>
        <taxon>Acetobacteraceae</taxon>
        <taxon>Plastoroseomonas</taxon>
    </lineage>
</organism>
<dbReference type="PANTHER" id="PTHR10443">
    <property type="entry name" value="MICROSOMAL DIPEPTIDASE"/>
    <property type="match status" value="1"/>
</dbReference>
<dbReference type="PANTHER" id="PTHR10443:SF12">
    <property type="entry name" value="DIPEPTIDASE"/>
    <property type="match status" value="1"/>
</dbReference>
<dbReference type="InterPro" id="IPR008257">
    <property type="entry name" value="Pept_M19"/>
</dbReference>
<protein>
    <submittedName>
        <fullName evidence="1">Peptidase M19</fullName>
    </submittedName>
</protein>
<keyword evidence="2" id="KW-1185">Reference proteome</keyword>
<evidence type="ECO:0000313" key="1">
    <source>
        <dbReference type="EMBL" id="MBR0665977.1"/>
    </source>
</evidence>
<gene>
    <name evidence="1" type="ORF">GXW71_16580</name>
</gene>
<comment type="caution">
    <text evidence="1">The sequence shown here is derived from an EMBL/GenBank/DDBJ whole genome shotgun (WGS) entry which is preliminary data.</text>
</comment>
<dbReference type="Gene3D" id="3.20.20.140">
    <property type="entry name" value="Metal-dependent hydrolases"/>
    <property type="match status" value="1"/>
</dbReference>
<dbReference type="EMBL" id="JAAGBB010000019">
    <property type="protein sequence ID" value="MBR0665977.1"/>
    <property type="molecule type" value="Genomic_DNA"/>
</dbReference>
<name>A0ABS5F0B3_9PROT</name>